<proteinExistence type="predicted"/>
<reference evidence="2 3" key="1">
    <citation type="submission" date="2020-04" db="EMBL/GenBank/DDBJ databases">
        <title>The Epidemiology and Molecular Characteristics of Linezolid-Resistant Staphylococcus capitis in Huashan Hospital, Shanghai.</title>
        <authorList>
            <person name="Ding L."/>
            <person name="Li P."/>
            <person name="Yang Y."/>
            <person name="Lin D."/>
            <person name="Xu X."/>
        </authorList>
    </citation>
    <scope>NUCLEOTIDE SEQUENCE [LARGE SCALE GENOMIC DNA]</scope>
    <source>
        <strain evidence="2 3">17-84</strain>
    </source>
</reference>
<gene>
    <name evidence="2" type="ORF">HHM24_04290</name>
</gene>
<keyword evidence="1" id="KW-0812">Transmembrane</keyword>
<keyword evidence="1" id="KW-0472">Membrane</keyword>
<evidence type="ECO:0000313" key="3">
    <source>
        <dbReference type="Proteomes" id="UP000538955"/>
    </source>
</evidence>
<dbReference type="Proteomes" id="UP000538955">
    <property type="component" value="Unassembled WGS sequence"/>
</dbReference>
<evidence type="ECO:0000256" key="1">
    <source>
        <dbReference type="SAM" id="Phobius"/>
    </source>
</evidence>
<keyword evidence="1" id="KW-1133">Transmembrane helix</keyword>
<name>A0ABX1SNT5_STACP</name>
<dbReference type="RefSeq" id="WP_168992933.1">
    <property type="nucleotide sequence ID" value="NZ_JABBMI010000055.1"/>
</dbReference>
<dbReference type="EMBL" id="JABBMI010000055">
    <property type="protein sequence ID" value="NMK53971.1"/>
    <property type="molecule type" value="Genomic_DNA"/>
</dbReference>
<keyword evidence="3" id="KW-1185">Reference proteome</keyword>
<organism evidence="2 3">
    <name type="scientific">Staphylococcus capitis</name>
    <dbReference type="NCBI Taxonomy" id="29388"/>
    <lineage>
        <taxon>Bacteria</taxon>
        <taxon>Bacillati</taxon>
        <taxon>Bacillota</taxon>
        <taxon>Bacilli</taxon>
        <taxon>Bacillales</taxon>
        <taxon>Staphylococcaceae</taxon>
        <taxon>Staphylococcus</taxon>
    </lineage>
</organism>
<sequence length="389" mass="45336">MAKNDNKKPFLKYYRLSLTMLKVIKIWLFVFVGILLIRLLLLKGLSKVVHFITDTVKHNPNGYLKDLFPHANHWGNKFDEKWLFSIDSFLTLSLVITVLIVGAYIVLIGLRHRNGEHAPFINDLESKKIRRFIIKTTEATNKKTYKDENKKIRKYPRKEVQANRQIRKCEVEIHTFNKNNMSKPFKTYRVAFKRLRSNKSNAVMWSKIKDIHENLNSEIDASFSKVDAYQGYYTSSVEKQLDKEKKSLIVKLRERKLVKEGEIVEESEYAFPLTKFKDRTATIETQKEKADLYAEELQEAMNIHLSSKGVYADKTERFIENTSVEFEYTLPPNTTKAPNTEELEKTIDTSLDVEGSRVKMRGRKLIVTVSLPKDCVVPIDVKTMIEAIF</sequence>
<protein>
    <submittedName>
        <fullName evidence="2">Uncharacterized protein</fullName>
    </submittedName>
</protein>
<evidence type="ECO:0000313" key="2">
    <source>
        <dbReference type="EMBL" id="NMK53971.1"/>
    </source>
</evidence>
<accession>A0ABX1SNT5</accession>
<feature type="transmembrane region" description="Helical" evidence="1">
    <location>
        <begin position="89"/>
        <end position="110"/>
    </location>
</feature>
<comment type="caution">
    <text evidence="2">The sequence shown here is derived from an EMBL/GenBank/DDBJ whole genome shotgun (WGS) entry which is preliminary data.</text>
</comment>
<feature type="transmembrane region" description="Helical" evidence="1">
    <location>
        <begin position="21"/>
        <end position="41"/>
    </location>
</feature>